<gene>
    <name evidence="2" type="primary">LOC115217508</name>
</gene>
<dbReference type="GO" id="GO:0005829">
    <property type="term" value="C:cytosol"/>
    <property type="evidence" value="ECO:0007669"/>
    <property type="project" value="TreeGrafter"/>
</dbReference>
<name>A0A6P7SY37_9MOLL</name>
<sequence>MLPRKKDISGLNDGIAGKYVKRDTPPVLRNYDTPVRHTNVFQRRSTKTLASYAPQQSVNSFAYSGHSYISAPKLQCHSSNFSPTSHGSGGVSSPNTNSNCNSSANNPAGHIYQNLNAASSPAPSSTPSPGHSPASTFSSSGYGSASNFNQAFQNMSLTNYRPNSQDSPKLQSHHNAQQHQTATCNQQQMGPQSGSASPQLNQVGLHHQHQQQHGALLVPSQTAANPGRVVPRAILNQGAHHQSLTPSAPPPPSPQSLHSKMKPDNSLASIREEATMKNEETTSPSQLQPVGTTVVTSYNNNTNVYSAAKAYNANSVYTPEYYNQCDENYQIQQYHQEIRNHYAQQNQTATVGNVGAHQQAVIPVAGTNQELVHVSGNTTPSSSSTGYGSGSYMGQEELSLPPGWSLDWTVRGRKYYIDHNTQTTHWSHPFEKDNLPMGWERIESKEYGVFYVNYILKVAQYHHPCAPVLPHQQNMICAPQELVIPKQIEYRQSNLLVPANPYLHEEIPDWMYIYCKANQDHDHKLKWPLFRLGELEYFDALLTRLYKQELQNIVMQYENHRTNLLREVEKRKIEKENMERALLQKRETNI</sequence>
<dbReference type="InterPro" id="IPR011524">
    <property type="entry name" value="SARAH_dom"/>
</dbReference>
<dbReference type="CDD" id="cd21433">
    <property type="entry name" value="SARAH_Sav"/>
    <property type="match status" value="1"/>
</dbReference>
<dbReference type="KEGG" id="osn:115217508"/>
<dbReference type="GO" id="GO:0008285">
    <property type="term" value="P:negative regulation of cell population proliferation"/>
    <property type="evidence" value="ECO:0007669"/>
    <property type="project" value="TreeGrafter"/>
</dbReference>
<dbReference type="Pfam" id="PF00397">
    <property type="entry name" value="WW"/>
    <property type="match status" value="1"/>
</dbReference>
<dbReference type="InterPro" id="IPR030030">
    <property type="entry name" value="Sav"/>
</dbReference>
<keyword evidence="1" id="KW-1185">Reference proteome</keyword>
<dbReference type="PANTHER" id="PTHR47522">
    <property type="entry name" value="SALVADOR FAMILY WW DOMAIN-CONTAINING PROTEIN 1"/>
    <property type="match status" value="1"/>
</dbReference>
<dbReference type="PROSITE" id="PS50020">
    <property type="entry name" value="WW_DOMAIN_2"/>
    <property type="match status" value="2"/>
</dbReference>
<dbReference type="GO" id="GO:0006915">
    <property type="term" value="P:apoptotic process"/>
    <property type="evidence" value="ECO:0007669"/>
    <property type="project" value="InterPro"/>
</dbReference>
<dbReference type="Gene3D" id="2.20.70.10">
    <property type="match status" value="2"/>
</dbReference>
<dbReference type="CDD" id="cd00201">
    <property type="entry name" value="WW"/>
    <property type="match status" value="1"/>
</dbReference>
<dbReference type="PROSITE" id="PS50951">
    <property type="entry name" value="SARAH"/>
    <property type="match status" value="1"/>
</dbReference>
<dbReference type="SMART" id="SM00456">
    <property type="entry name" value="WW"/>
    <property type="match status" value="2"/>
</dbReference>
<dbReference type="SUPFAM" id="SSF51045">
    <property type="entry name" value="WW domain"/>
    <property type="match status" value="2"/>
</dbReference>
<dbReference type="AlphaFoldDB" id="A0A6P7SY37"/>
<dbReference type="FunFam" id="2.20.70.10:FF:000035">
    <property type="entry name" value="Salvador homolog 1 (Drosophila)"/>
    <property type="match status" value="1"/>
</dbReference>
<dbReference type="RefSeq" id="XP_029643087.1">
    <property type="nucleotide sequence ID" value="XM_029787227.2"/>
</dbReference>
<dbReference type="GO" id="GO:0043065">
    <property type="term" value="P:positive regulation of apoptotic process"/>
    <property type="evidence" value="ECO:0007669"/>
    <property type="project" value="TreeGrafter"/>
</dbReference>
<dbReference type="GO" id="GO:0060090">
    <property type="term" value="F:molecular adaptor activity"/>
    <property type="evidence" value="ECO:0007669"/>
    <property type="project" value="InterPro"/>
</dbReference>
<dbReference type="PANTHER" id="PTHR47522:SF2">
    <property type="entry name" value="PROTEIN SALVADOR HOMOLOG 1"/>
    <property type="match status" value="1"/>
</dbReference>
<dbReference type="Proteomes" id="UP000515154">
    <property type="component" value="Linkage group LG11"/>
</dbReference>
<dbReference type="GO" id="GO:0035329">
    <property type="term" value="P:hippo signaling"/>
    <property type="evidence" value="ECO:0007669"/>
    <property type="project" value="InterPro"/>
</dbReference>
<dbReference type="InterPro" id="IPR001202">
    <property type="entry name" value="WW_dom"/>
</dbReference>
<organism evidence="1 2">
    <name type="scientific">Octopus sinensis</name>
    <name type="common">East Asian common octopus</name>
    <dbReference type="NCBI Taxonomy" id="2607531"/>
    <lineage>
        <taxon>Eukaryota</taxon>
        <taxon>Metazoa</taxon>
        <taxon>Spiralia</taxon>
        <taxon>Lophotrochozoa</taxon>
        <taxon>Mollusca</taxon>
        <taxon>Cephalopoda</taxon>
        <taxon>Coleoidea</taxon>
        <taxon>Octopodiformes</taxon>
        <taxon>Octopoda</taxon>
        <taxon>Incirrata</taxon>
        <taxon>Octopodidae</taxon>
        <taxon>Octopus</taxon>
    </lineage>
</organism>
<dbReference type="InterPro" id="IPR036020">
    <property type="entry name" value="WW_dom_sf"/>
</dbReference>
<proteinExistence type="predicted"/>
<reference evidence="2" key="1">
    <citation type="submission" date="2025-08" db="UniProtKB">
        <authorList>
            <consortium name="RefSeq"/>
        </authorList>
    </citation>
    <scope>IDENTIFICATION</scope>
</reference>
<protein>
    <submittedName>
        <fullName evidence="2">Scaffold protein salvador</fullName>
    </submittedName>
</protein>
<evidence type="ECO:0000313" key="1">
    <source>
        <dbReference type="Proteomes" id="UP000515154"/>
    </source>
</evidence>
<accession>A0A6P7SY37</accession>
<evidence type="ECO:0000313" key="2">
    <source>
        <dbReference type="RefSeq" id="XP_029643087.1"/>
    </source>
</evidence>